<keyword evidence="3" id="KW-1185">Reference proteome</keyword>
<name>A0A4R7B671_9NEIS</name>
<organism evidence="2 3">
    <name type="scientific">Paludibacterium purpuratum</name>
    <dbReference type="NCBI Taxonomy" id="1144873"/>
    <lineage>
        <taxon>Bacteria</taxon>
        <taxon>Pseudomonadati</taxon>
        <taxon>Pseudomonadota</taxon>
        <taxon>Betaproteobacteria</taxon>
        <taxon>Neisseriales</taxon>
        <taxon>Chromobacteriaceae</taxon>
        <taxon>Paludibacterium</taxon>
    </lineage>
</organism>
<evidence type="ECO:0000313" key="2">
    <source>
        <dbReference type="EMBL" id="TDR80174.1"/>
    </source>
</evidence>
<protein>
    <submittedName>
        <fullName evidence="2">DUF218 domain-containing protein</fullName>
    </submittedName>
</protein>
<dbReference type="EMBL" id="SNZP01000005">
    <property type="protein sequence ID" value="TDR80174.1"/>
    <property type="molecule type" value="Genomic_DNA"/>
</dbReference>
<reference evidence="2 3" key="1">
    <citation type="submission" date="2019-03" db="EMBL/GenBank/DDBJ databases">
        <title>Genomic Encyclopedia of Type Strains, Phase III (KMG-III): the genomes of soil and plant-associated and newly described type strains.</title>
        <authorList>
            <person name="Whitman W."/>
        </authorList>
    </citation>
    <scope>NUCLEOTIDE SEQUENCE [LARGE SCALE GENOMIC DNA]</scope>
    <source>
        <strain evidence="2 3">CECT 8976</strain>
    </source>
</reference>
<comment type="caution">
    <text evidence="2">The sequence shown here is derived from an EMBL/GenBank/DDBJ whole genome shotgun (WGS) entry which is preliminary data.</text>
</comment>
<feature type="domain" description="DUF218" evidence="1">
    <location>
        <begin position="43"/>
        <end position="181"/>
    </location>
</feature>
<dbReference type="PANTHER" id="PTHR30336">
    <property type="entry name" value="INNER MEMBRANE PROTEIN, PROBABLE PERMEASE"/>
    <property type="match status" value="1"/>
</dbReference>
<dbReference type="Gene3D" id="3.40.50.620">
    <property type="entry name" value="HUPs"/>
    <property type="match status" value="1"/>
</dbReference>
<dbReference type="InterPro" id="IPR003848">
    <property type="entry name" value="DUF218"/>
</dbReference>
<evidence type="ECO:0000259" key="1">
    <source>
        <dbReference type="Pfam" id="PF02698"/>
    </source>
</evidence>
<dbReference type="RefSeq" id="WP_133679553.1">
    <property type="nucleotide sequence ID" value="NZ_SNZP01000005.1"/>
</dbReference>
<dbReference type="GO" id="GO:0005886">
    <property type="term" value="C:plasma membrane"/>
    <property type="evidence" value="ECO:0007669"/>
    <property type="project" value="TreeGrafter"/>
</dbReference>
<dbReference type="Pfam" id="PF02698">
    <property type="entry name" value="DUF218"/>
    <property type="match status" value="1"/>
</dbReference>
<dbReference type="CDD" id="cd06259">
    <property type="entry name" value="YdcF-like"/>
    <property type="match status" value="1"/>
</dbReference>
<sequence length="200" mass="22199">MHYLWLVLKGVLLAFLLVLLAMGGVAWSIVSDGEPPDYPAKADAALVLGAAAWGDKPSPVFRERIRHAVELYKAGQVHWIVFTGGTPVPGYPSEADVGREYALKAGVPMTAMLAEPDSRTTWENLQNAKQLAEPFGIHTYLLVSDPWHMRRAVLMARDLGLAATPSPTRSTRYRTLSARIAFLSRETWLYVGYRIFRMAS</sequence>
<dbReference type="InterPro" id="IPR014729">
    <property type="entry name" value="Rossmann-like_a/b/a_fold"/>
</dbReference>
<dbReference type="InterPro" id="IPR051599">
    <property type="entry name" value="Cell_Envelope_Assoc"/>
</dbReference>
<dbReference type="AlphaFoldDB" id="A0A4R7B671"/>
<dbReference type="Proteomes" id="UP000295611">
    <property type="component" value="Unassembled WGS sequence"/>
</dbReference>
<gene>
    <name evidence="2" type="ORF">DFP86_10528</name>
</gene>
<dbReference type="PANTHER" id="PTHR30336:SF20">
    <property type="entry name" value="DUF218 DOMAIN-CONTAINING PROTEIN"/>
    <property type="match status" value="1"/>
</dbReference>
<proteinExistence type="predicted"/>
<evidence type="ECO:0000313" key="3">
    <source>
        <dbReference type="Proteomes" id="UP000295611"/>
    </source>
</evidence>
<accession>A0A4R7B671</accession>
<dbReference type="OrthoDB" id="9782395at2"/>